<dbReference type="EMBL" id="CP000112">
    <property type="protein sequence ID" value="ABB36959.1"/>
    <property type="molecule type" value="Genomic_DNA"/>
</dbReference>
<dbReference type="PANTHER" id="PTHR34979">
    <property type="entry name" value="INNER MEMBRANE PROTEIN YGAZ"/>
    <property type="match status" value="1"/>
</dbReference>
<evidence type="ECO:0000256" key="3">
    <source>
        <dbReference type="ARBA" id="ARBA00022448"/>
    </source>
</evidence>
<dbReference type="KEGG" id="dde:Dde_0158"/>
<proteinExistence type="inferred from homology"/>
<gene>
    <name evidence="10" type="ordered locus">Dde_0158</name>
</gene>
<evidence type="ECO:0000256" key="4">
    <source>
        <dbReference type="ARBA" id="ARBA00022475"/>
    </source>
</evidence>
<feature type="transmembrane region" description="Helical" evidence="9">
    <location>
        <begin position="200"/>
        <end position="216"/>
    </location>
</feature>
<feature type="transmembrane region" description="Helical" evidence="9">
    <location>
        <begin position="176"/>
        <end position="194"/>
    </location>
</feature>
<evidence type="ECO:0000256" key="1">
    <source>
        <dbReference type="ARBA" id="ARBA00004651"/>
    </source>
</evidence>
<evidence type="ECO:0000313" key="10">
    <source>
        <dbReference type="EMBL" id="ABB36959.1"/>
    </source>
</evidence>
<dbReference type="AlphaFoldDB" id="Q317D7"/>
<evidence type="ECO:0000256" key="7">
    <source>
        <dbReference type="ARBA" id="ARBA00023136"/>
    </source>
</evidence>
<feature type="transmembrane region" description="Helical" evidence="9">
    <location>
        <begin position="223"/>
        <end position="241"/>
    </location>
</feature>
<dbReference type="PANTHER" id="PTHR34979:SF1">
    <property type="entry name" value="INNER MEMBRANE PROTEIN YGAZ"/>
    <property type="match status" value="1"/>
</dbReference>
<dbReference type="GO" id="GO:0005886">
    <property type="term" value="C:plasma membrane"/>
    <property type="evidence" value="ECO:0007669"/>
    <property type="project" value="UniProtKB-SubCell"/>
</dbReference>
<dbReference type="InterPro" id="IPR011606">
    <property type="entry name" value="Brnchd-chn_aa_trnsp_permease"/>
</dbReference>
<keyword evidence="3" id="KW-0813">Transport</keyword>
<keyword evidence="5 9" id="KW-0812">Transmembrane</keyword>
<comment type="subcellular location">
    <subcellularLocation>
        <location evidence="1">Cell membrane</location>
        <topology evidence="1">Multi-pass membrane protein</topology>
    </subcellularLocation>
</comment>
<keyword evidence="7 9" id="KW-0472">Membrane</keyword>
<dbReference type="STRING" id="207559.Dde_0158"/>
<feature type="transmembrane region" description="Helical" evidence="9">
    <location>
        <begin position="36"/>
        <end position="53"/>
    </location>
</feature>
<evidence type="ECO:0000256" key="8">
    <source>
        <dbReference type="SAM" id="MobiDB-lite"/>
    </source>
</evidence>
<feature type="region of interest" description="Disordered" evidence="8">
    <location>
        <begin position="269"/>
        <end position="290"/>
    </location>
</feature>
<name>Q317D7_OLEA2</name>
<evidence type="ECO:0000313" key="11">
    <source>
        <dbReference type="Proteomes" id="UP000002710"/>
    </source>
</evidence>
<sequence length="307" mass="31138">MSEYECAAGQRAETDAAAGPQGAAAAVRAGRGMRRAVPIVLGYLPVGFAFGVLADKTGLSPLEAVFMSTAVFAGSAQLIAVGMLATAAGAGAAMFSVVLTTFVVNLRHLLMAASLAPYLRRWSRPMQALFAFQLTDETFAMHAVHFQSSKSGNGVAALQSGYVPDKAETLGLNMTAQLGWVAGSALGALFGGLIGDVKPLGLDYALPAMFVALLVAQVRGRLHVVVAVTSAAVSVGLAYAGAGQWNVILATVFAATLGTVLSGRGGGPVVSQRRSAEPAAGPAGTASAVQTRGAARDCAEHMSASEE</sequence>
<organism evidence="10 11">
    <name type="scientific">Oleidesulfovibrio alaskensis (strain ATCC BAA-1058 / DSM 17464 / G20)</name>
    <name type="common">Desulfovibrio alaskensis</name>
    <dbReference type="NCBI Taxonomy" id="207559"/>
    <lineage>
        <taxon>Bacteria</taxon>
        <taxon>Pseudomonadati</taxon>
        <taxon>Thermodesulfobacteriota</taxon>
        <taxon>Desulfovibrionia</taxon>
        <taxon>Desulfovibrionales</taxon>
        <taxon>Desulfovibrionaceae</taxon>
        <taxon>Oleidesulfovibrio</taxon>
    </lineage>
</organism>
<evidence type="ECO:0000256" key="5">
    <source>
        <dbReference type="ARBA" id="ARBA00022692"/>
    </source>
</evidence>
<dbReference type="eggNOG" id="COG1296">
    <property type="taxonomic scope" value="Bacteria"/>
</dbReference>
<keyword evidence="4" id="KW-1003">Cell membrane</keyword>
<dbReference type="Pfam" id="PF03591">
    <property type="entry name" value="AzlC"/>
    <property type="match status" value="1"/>
</dbReference>
<dbReference type="Proteomes" id="UP000002710">
    <property type="component" value="Chromosome"/>
</dbReference>
<evidence type="ECO:0000256" key="9">
    <source>
        <dbReference type="SAM" id="Phobius"/>
    </source>
</evidence>
<keyword evidence="6 9" id="KW-1133">Transmembrane helix</keyword>
<comment type="similarity">
    <text evidence="2">Belongs to the AzlC family.</text>
</comment>
<evidence type="ECO:0000256" key="2">
    <source>
        <dbReference type="ARBA" id="ARBA00010735"/>
    </source>
</evidence>
<reference evidence="10 11" key="1">
    <citation type="journal article" date="2011" name="J. Bacteriol.">
        <title>Complete genome sequence and updated annotation of Desulfovibrio alaskensis G20.</title>
        <authorList>
            <person name="Hauser L.J."/>
            <person name="Land M.L."/>
            <person name="Brown S.D."/>
            <person name="Larimer F."/>
            <person name="Keller K.L."/>
            <person name="Rapp-Giles B.J."/>
            <person name="Price M.N."/>
            <person name="Lin M."/>
            <person name="Bruce D.C."/>
            <person name="Detter J.C."/>
            <person name="Tapia R."/>
            <person name="Han C.S."/>
            <person name="Goodwin L.A."/>
            <person name="Cheng J.F."/>
            <person name="Pitluck S."/>
            <person name="Copeland A."/>
            <person name="Lucas S."/>
            <person name="Nolan M."/>
            <person name="Lapidus A.L."/>
            <person name="Palumbo A.V."/>
            <person name="Wall J.D."/>
        </authorList>
    </citation>
    <scope>NUCLEOTIDE SEQUENCE [LARGE SCALE GENOMIC DNA]</scope>
    <source>
        <strain evidence="11">ATCC BAA 1058 / DSM 17464 / G20</strain>
    </source>
</reference>
<dbReference type="RefSeq" id="WP_011366323.1">
    <property type="nucleotide sequence ID" value="NC_007519.1"/>
</dbReference>
<accession>Q317D7</accession>
<dbReference type="HOGENOM" id="CLU_065777_2_0_7"/>
<evidence type="ECO:0000256" key="6">
    <source>
        <dbReference type="ARBA" id="ARBA00022989"/>
    </source>
</evidence>
<feature type="transmembrane region" description="Helical" evidence="9">
    <location>
        <begin position="247"/>
        <end position="265"/>
    </location>
</feature>
<protein>
    <submittedName>
        <fullName evidence="10">AzlC family protein</fullName>
    </submittedName>
</protein>
<dbReference type="GO" id="GO:1903785">
    <property type="term" value="P:L-valine transmembrane transport"/>
    <property type="evidence" value="ECO:0007669"/>
    <property type="project" value="TreeGrafter"/>
</dbReference>
<keyword evidence="11" id="KW-1185">Reference proteome</keyword>